<dbReference type="GO" id="GO:0003993">
    <property type="term" value="F:acid phosphatase activity"/>
    <property type="evidence" value="ECO:0007669"/>
    <property type="project" value="TreeGrafter"/>
</dbReference>
<proteinExistence type="predicted"/>
<reference evidence="3 4" key="1">
    <citation type="submission" date="2023-03" db="EMBL/GenBank/DDBJ databases">
        <title>Mating type loci evolution in Malassezia.</title>
        <authorList>
            <person name="Coelho M.A."/>
        </authorList>
    </citation>
    <scope>NUCLEOTIDE SEQUENCE [LARGE SCALE GENOMIC DNA]</scope>
    <source>
        <strain evidence="3 4">CBS 9725</strain>
    </source>
</reference>
<dbReference type="PANTHER" id="PTHR20963">
    <property type="entry name" value="MULTIPLE INOSITOL POLYPHOSPHATE PHOSPHATASE-RELATED"/>
    <property type="match status" value="1"/>
</dbReference>
<dbReference type="Proteomes" id="UP001219567">
    <property type="component" value="Chromosome 2"/>
</dbReference>
<keyword evidence="1" id="KW-0378">Hydrolase</keyword>
<accession>A0AAJ6CG93</accession>
<dbReference type="Pfam" id="PF00328">
    <property type="entry name" value="His_Phos_2"/>
    <property type="match status" value="1"/>
</dbReference>
<dbReference type="AlphaFoldDB" id="A0AAJ6CG93"/>
<gene>
    <name evidence="3" type="ORF">MYAM1_001872</name>
</gene>
<evidence type="ECO:0000256" key="2">
    <source>
        <dbReference type="SAM" id="SignalP"/>
    </source>
</evidence>
<evidence type="ECO:0008006" key="5">
    <source>
        <dbReference type="Google" id="ProtNLM"/>
    </source>
</evidence>
<evidence type="ECO:0000313" key="4">
    <source>
        <dbReference type="Proteomes" id="UP001219567"/>
    </source>
</evidence>
<evidence type="ECO:0000256" key="1">
    <source>
        <dbReference type="ARBA" id="ARBA00022801"/>
    </source>
</evidence>
<evidence type="ECO:0000313" key="3">
    <source>
        <dbReference type="EMBL" id="WFC99132.1"/>
    </source>
</evidence>
<dbReference type="SUPFAM" id="SSF53254">
    <property type="entry name" value="Phosphoglycerate mutase-like"/>
    <property type="match status" value="1"/>
</dbReference>
<dbReference type="Gene3D" id="3.40.50.1240">
    <property type="entry name" value="Phosphoglycerate mutase-like"/>
    <property type="match status" value="1"/>
</dbReference>
<dbReference type="EMBL" id="CP119944">
    <property type="protein sequence ID" value="WFC99132.1"/>
    <property type="molecule type" value="Genomic_DNA"/>
</dbReference>
<dbReference type="PROSITE" id="PS00616">
    <property type="entry name" value="HIS_ACID_PHOSPHAT_1"/>
    <property type="match status" value="1"/>
</dbReference>
<name>A0AAJ6CG93_9BASI</name>
<keyword evidence="4" id="KW-1185">Reference proteome</keyword>
<feature type="signal peptide" evidence="2">
    <location>
        <begin position="1"/>
        <end position="18"/>
    </location>
</feature>
<organism evidence="3 4">
    <name type="scientific">Malassezia yamatoensis</name>
    <dbReference type="NCBI Taxonomy" id="253288"/>
    <lineage>
        <taxon>Eukaryota</taxon>
        <taxon>Fungi</taxon>
        <taxon>Dikarya</taxon>
        <taxon>Basidiomycota</taxon>
        <taxon>Ustilaginomycotina</taxon>
        <taxon>Malasseziomycetes</taxon>
        <taxon>Malasseziales</taxon>
        <taxon>Malasseziaceae</taxon>
        <taxon>Malassezia</taxon>
    </lineage>
</organism>
<dbReference type="InterPro" id="IPR033379">
    <property type="entry name" value="Acid_Pase_AS"/>
</dbReference>
<dbReference type="PANTHER" id="PTHR20963:SF42">
    <property type="entry name" value="PHOSPHOGLYCERATE MUTASE-LIKE PROTEIN"/>
    <property type="match status" value="1"/>
</dbReference>
<dbReference type="CDD" id="cd07061">
    <property type="entry name" value="HP_HAP_like"/>
    <property type="match status" value="1"/>
</dbReference>
<keyword evidence="2" id="KW-0732">Signal</keyword>
<dbReference type="InterPro" id="IPR029033">
    <property type="entry name" value="His_PPase_superfam"/>
</dbReference>
<dbReference type="InterPro" id="IPR000560">
    <property type="entry name" value="His_Pase_clade-2"/>
</dbReference>
<sequence>MKMILALSPLFWAALVSASASKSATPSNYKNVTGTSSQTFPTDVGFEGNLVYSKPPFMAETDKLNSTKPLGCFGVELRVEPLNHEKDNATSDDIYRNLGSASVYHPADDLFPETKGYGPLPDQCSLKQVHILHRHGARNPTSGDTSGAGLVGAAVWNATQAKKLKASGPLEFLNHWNYSLGAEVLVHQGAQEVFDSGVHHYYQYAKLLENLKHKPVLRTTSQSRMLDTARYWSMGFFGWDAASKVHLEVLTEQPEQNNSLSPDKSCTNSDQDDYAYGDLLSAEWQKVYTKKPAKRLQKYLTGIKLDADLIYGMINMCAFETVVLGNSDFCPLFTKEDFENYEYDIDLQFMGNSGFMNPTGRAQGVGWVVEMLDRMNMTKYDGPVSGQNTTLDSNSTYFPIDQKLYADFTHDSVITSVLTALNFKQISEYLPATKPNPNRRYRASRVTPFAARFVLEVMDCKSDQLKGQYLRAKINEAVVPLDENQGCNPRPDGLCELDHFYQYQLKNAYKHSKYNEVCFGKNGTDFTVYGPVHNGTI</sequence>
<protein>
    <recommendedName>
        <fullName evidence="5">Acid phosphatase</fullName>
    </recommendedName>
</protein>
<feature type="chain" id="PRO_5042512605" description="Acid phosphatase" evidence="2">
    <location>
        <begin position="19"/>
        <end position="537"/>
    </location>
</feature>